<dbReference type="EMBL" id="BARS01009777">
    <property type="protein sequence ID" value="GAF79424.1"/>
    <property type="molecule type" value="Genomic_DNA"/>
</dbReference>
<gene>
    <name evidence="1" type="ORF">S01H1_18301</name>
</gene>
<accession>X0SEI5</accession>
<protein>
    <submittedName>
        <fullName evidence="1">Uncharacterized protein</fullName>
    </submittedName>
</protein>
<proteinExistence type="predicted"/>
<evidence type="ECO:0000313" key="1">
    <source>
        <dbReference type="EMBL" id="GAF79424.1"/>
    </source>
</evidence>
<name>X0SEI5_9ZZZZ</name>
<comment type="caution">
    <text evidence="1">The sequence shown here is derived from an EMBL/GenBank/DDBJ whole genome shotgun (WGS) entry which is preliminary data.</text>
</comment>
<reference evidence="1" key="1">
    <citation type="journal article" date="2014" name="Front. Microbiol.">
        <title>High frequency of phylogenetically diverse reductive dehalogenase-homologous genes in deep subseafloor sedimentary metagenomes.</title>
        <authorList>
            <person name="Kawai M."/>
            <person name="Futagami T."/>
            <person name="Toyoda A."/>
            <person name="Takaki Y."/>
            <person name="Nishi S."/>
            <person name="Hori S."/>
            <person name="Arai W."/>
            <person name="Tsubouchi T."/>
            <person name="Morono Y."/>
            <person name="Uchiyama I."/>
            <person name="Ito T."/>
            <person name="Fujiyama A."/>
            <person name="Inagaki F."/>
            <person name="Takami H."/>
        </authorList>
    </citation>
    <scope>NUCLEOTIDE SEQUENCE</scope>
    <source>
        <strain evidence="1">Expedition CK06-06</strain>
    </source>
</reference>
<organism evidence="1">
    <name type="scientific">marine sediment metagenome</name>
    <dbReference type="NCBI Taxonomy" id="412755"/>
    <lineage>
        <taxon>unclassified sequences</taxon>
        <taxon>metagenomes</taxon>
        <taxon>ecological metagenomes</taxon>
    </lineage>
</organism>
<dbReference type="AlphaFoldDB" id="X0SEI5"/>
<dbReference type="PROSITE" id="PS51257">
    <property type="entry name" value="PROKAR_LIPOPROTEIN"/>
    <property type="match status" value="1"/>
</dbReference>
<sequence>MSRTGCKFGFIAGLSVLSCWLVSSGCEKPPGPVVLDVGDIKPAADYSDLAAVLSEAVDKDGLVQPDALKELTGRLDKQLKLLAVTGPSATPELFPTPADRLAYWYNARAAWAVKLAALAEFPEEITPAELSQRPVPLDGRMMTLAGIDEEILTAGGWQALVAAPGVLSQRAQLSTKPFGAKGIRERIAERFEQFADDADRFVIDVRAKKVLVPPVVWRFAQDIIDNHNKTYGTVGATLTTALLSYVTGSAHRRLQNAIGYTPIAARRCGKLAVVKDE</sequence>